<evidence type="ECO:0000259" key="1">
    <source>
        <dbReference type="PROSITE" id="PS51833"/>
    </source>
</evidence>
<accession>A0A948RU36</accession>
<proteinExistence type="predicted"/>
<evidence type="ECO:0000313" key="3">
    <source>
        <dbReference type="Proteomes" id="UP000777784"/>
    </source>
</evidence>
<name>A0A948RU36_UNCEI</name>
<gene>
    <name evidence="2" type="ORF">KJ970_08920</name>
</gene>
<dbReference type="CDD" id="cd00077">
    <property type="entry name" value="HDc"/>
    <property type="match status" value="1"/>
</dbReference>
<dbReference type="Proteomes" id="UP000777784">
    <property type="component" value="Unassembled WGS sequence"/>
</dbReference>
<protein>
    <submittedName>
        <fullName evidence="2">HDOD domain-containing protein</fullName>
    </submittedName>
</protein>
<dbReference type="Gene3D" id="1.10.3210.10">
    <property type="entry name" value="Hypothetical protein af1432"/>
    <property type="match status" value="1"/>
</dbReference>
<dbReference type="Pfam" id="PF08668">
    <property type="entry name" value="HDOD"/>
    <property type="match status" value="1"/>
</dbReference>
<dbReference type="InterPro" id="IPR052340">
    <property type="entry name" value="RNase_Y/CdgJ"/>
</dbReference>
<dbReference type="AlphaFoldDB" id="A0A948RU36"/>
<dbReference type="PROSITE" id="PS51833">
    <property type="entry name" value="HDOD"/>
    <property type="match status" value="1"/>
</dbReference>
<dbReference type="PANTHER" id="PTHR33525:SF3">
    <property type="entry name" value="RIBONUCLEASE Y"/>
    <property type="match status" value="1"/>
</dbReference>
<reference evidence="2" key="1">
    <citation type="submission" date="2021-05" db="EMBL/GenBank/DDBJ databases">
        <title>Energy efficiency and biological interactions define the core microbiome of deep oligotrophic groundwater.</title>
        <authorList>
            <person name="Mehrshad M."/>
            <person name="Lopez-Fernandez M."/>
            <person name="Bell E."/>
            <person name="Bernier-Latmani R."/>
            <person name="Bertilsson S."/>
            <person name="Dopson M."/>
        </authorList>
    </citation>
    <scope>NUCLEOTIDE SEQUENCE</scope>
    <source>
        <strain evidence="2">Modern_marine.mb.64</strain>
    </source>
</reference>
<dbReference type="InterPro" id="IPR003607">
    <property type="entry name" value="HD/PDEase_dom"/>
</dbReference>
<evidence type="ECO:0000313" key="2">
    <source>
        <dbReference type="EMBL" id="MBU2691038.1"/>
    </source>
</evidence>
<organism evidence="2 3">
    <name type="scientific">Eiseniibacteriota bacterium</name>
    <dbReference type="NCBI Taxonomy" id="2212470"/>
    <lineage>
        <taxon>Bacteria</taxon>
        <taxon>Candidatus Eiseniibacteriota</taxon>
    </lineage>
</organism>
<dbReference type="InterPro" id="IPR013976">
    <property type="entry name" value="HDOD"/>
</dbReference>
<feature type="domain" description="HDOD" evidence="1">
    <location>
        <begin position="14"/>
        <end position="210"/>
    </location>
</feature>
<comment type="caution">
    <text evidence="2">The sequence shown here is derived from an EMBL/GenBank/DDBJ whole genome shotgun (WGS) entry which is preliminary data.</text>
</comment>
<sequence>MSRTDRILNSVSKLPPVPFILTKLMDLMKDPLIESSRLVKIIAMDDGITANILKVSNSPFYGGRSPISNVSDAVTRLGNANIFRIALAASSSRFLGGRQDGYNMRPGFLWKHGLGTGLAAQILAPRMELLDPATAFTSGLLHDMGKLVLSEFMTENYREIRKAVLEEDVTFSEAEHSIIGIDHAELGGLLAERWDFPESLTSVIRWHHHPEGAGEHAKIVAVISLSSALCHYAGGPVGMEVLASHMDRKILRSLSFTMTDVEKNLIALQDQLEQSSDLLGVSLIE</sequence>
<dbReference type="SUPFAM" id="SSF109604">
    <property type="entry name" value="HD-domain/PDEase-like"/>
    <property type="match status" value="1"/>
</dbReference>
<dbReference type="EMBL" id="JAHJDP010000042">
    <property type="protein sequence ID" value="MBU2691038.1"/>
    <property type="molecule type" value="Genomic_DNA"/>
</dbReference>
<dbReference type="PANTHER" id="PTHR33525">
    <property type="match status" value="1"/>
</dbReference>